<keyword evidence="3" id="KW-1185">Reference proteome</keyword>
<protein>
    <recommendedName>
        <fullName evidence="4">Small CPxCG-related zinc finger protein</fullName>
    </recommendedName>
</protein>
<name>A0AAV3UBH7_9EURY</name>
<accession>A0AAV3UBH7</accession>
<evidence type="ECO:0000313" key="2">
    <source>
        <dbReference type="EMBL" id="GAA5041797.1"/>
    </source>
</evidence>
<feature type="region of interest" description="Disordered" evidence="1">
    <location>
        <begin position="1"/>
        <end position="20"/>
    </location>
</feature>
<comment type="caution">
    <text evidence="2">The sequence shown here is derived from an EMBL/GenBank/DDBJ whole genome shotgun (WGS) entry which is preliminary data.</text>
</comment>
<evidence type="ECO:0008006" key="4">
    <source>
        <dbReference type="Google" id="ProtNLM"/>
    </source>
</evidence>
<gene>
    <name evidence="2" type="ORF">GCM10025751_04370</name>
</gene>
<dbReference type="EMBL" id="BAABKX010000001">
    <property type="protein sequence ID" value="GAA5041797.1"/>
    <property type="molecule type" value="Genomic_DNA"/>
</dbReference>
<proteinExistence type="predicted"/>
<dbReference type="AlphaFoldDB" id="A0AAV3UBH7"/>
<dbReference type="Proteomes" id="UP001501729">
    <property type="component" value="Unassembled WGS sequence"/>
</dbReference>
<evidence type="ECO:0000256" key="1">
    <source>
        <dbReference type="SAM" id="MobiDB-lite"/>
    </source>
</evidence>
<reference evidence="2 3" key="1">
    <citation type="journal article" date="2019" name="Int. J. Syst. Evol. Microbiol.">
        <title>The Global Catalogue of Microorganisms (GCM) 10K type strain sequencing project: providing services to taxonomists for standard genome sequencing and annotation.</title>
        <authorList>
            <consortium name="The Broad Institute Genomics Platform"/>
            <consortium name="The Broad Institute Genome Sequencing Center for Infectious Disease"/>
            <person name="Wu L."/>
            <person name="Ma J."/>
        </authorList>
    </citation>
    <scope>NUCLEOTIDE SEQUENCE [LARGE SCALE GENOMIC DNA]</scope>
    <source>
        <strain evidence="2 3">JCM 17504</strain>
    </source>
</reference>
<sequence>MTDVESSKDIHRWDHLSDANEPCPLCEVVGQPTMDHTTDAKCVNQDCDVVHYRQGDDDE</sequence>
<feature type="compositionally biased region" description="Basic and acidic residues" evidence="1">
    <location>
        <begin position="1"/>
        <end position="18"/>
    </location>
</feature>
<organism evidence="2 3">
    <name type="scientific">Haladaptatus pallidirubidus</name>
    <dbReference type="NCBI Taxonomy" id="1008152"/>
    <lineage>
        <taxon>Archaea</taxon>
        <taxon>Methanobacteriati</taxon>
        <taxon>Methanobacteriota</taxon>
        <taxon>Stenosarchaea group</taxon>
        <taxon>Halobacteria</taxon>
        <taxon>Halobacteriales</taxon>
        <taxon>Haladaptataceae</taxon>
        <taxon>Haladaptatus</taxon>
    </lineage>
</organism>
<evidence type="ECO:0000313" key="3">
    <source>
        <dbReference type="Proteomes" id="UP001501729"/>
    </source>
</evidence>